<proteinExistence type="predicted"/>
<evidence type="ECO:0000313" key="2">
    <source>
        <dbReference type="Proteomes" id="UP001075001"/>
    </source>
</evidence>
<evidence type="ECO:0000313" key="1">
    <source>
        <dbReference type="EMBL" id="MDG1642589.1"/>
    </source>
</evidence>
<sequence>MKKNEIYLDMLFWSLPHIRNKSTQRPWSRIKDVSIYYESGLIYQLDSVLRHECFDKNDIWFLNSQARWYYEHCDEKKSILYSSQLERISALFALVPEDMKKELEWSGPKQ</sequence>
<keyword evidence="2" id="KW-1185">Reference proteome</keyword>
<dbReference type="EMBL" id="JAPQEX020000001">
    <property type="protein sequence ID" value="MDG1642589.1"/>
    <property type="molecule type" value="Genomic_DNA"/>
</dbReference>
<protein>
    <submittedName>
        <fullName evidence="1">Uncharacterized protein</fullName>
    </submittedName>
</protein>
<comment type="caution">
    <text evidence="1">The sequence shown here is derived from an EMBL/GenBank/DDBJ whole genome shotgun (WGS) entry which is preliminary data.</text>
</comment>
<dbReference type="Proteomes" id="UP001075001">
    <property type="component" value="Unassembled WGS sequence"/>
</dbReference>
<gene>
    <name evidence="1" type="ORF">OXR69_012035</name>
</gene>
<dbReference type="RefSeq" id="WP_112215225.1">
    <property type="nucleotide sequence ID" value="NZ_CABGGQ010000015.1"/>
</dbReference>
<reference evidence="1" key="1">
    <citation type="submission" date="2023-03" db="EMBL/GenBank/DDBJ databases">
        <title>identification of new KPC variant in Klebsiella huaxiensis from the Hospital Sewage Samples in China.</title>
        <authorList>
            <person name="Wu Y."/>
        </authorList>
    </citation>
    <scope>NUCLEOTIDE SEQUENCE</scope>
    <source>
        <strain evidence="1">ZR-9</strain>
    </source>
</reference>
<name>A0ABT6EDF8_9ENTR</name>
<accession>A0ABT6EDF8</accession>
<organism evidence="1 2">
    <name type="scientific">Klebsiella huaxiensis</name>
    <dbReference type="NCBI Taxonomy" id="2153354"/>
    <lineage>
        <taxon>Bacteria</taxon>
        <taxon>Pseudomonadati</taxon>
        <taxon>Pseudomonadota</taxon>
        <taxon>Gammaproteobacteria</taxon>
        <taxon>Enterobacterales</taxon>
        <taxon>Enterobacteriaceae</taxon>
        <taxon>Klebsiella/Raoultella group</taxon>
        <taxon>Klebsiella</taxon>
    </lineage>
</organism>